<feature type="transmembrane region" description="Helical" evidence="11">
    <location>
        <begin position="36"/>
        <end position="58"/>
    </location>
</feature>
<sequence>MNVTVTPWVTENTLQYESDWEDFERTRNITWLISDIVKLIISLVGLAGNAVVLWLLAFHMQRNAFSVYILNLAGADFVSLSTHMVSSILRLMKYTGLYSNRSVNLIMFLFPYIASLSILSAISTERCLSVLKPIWYRCHRPKHMSSVTCALLWALALLLIILYVGFCDLWFVYTNRYLCDLTAYSIITWPFLSFGLLFGTSLVLLIRLLCGSWKVKLTRLYVTIGLTVLVFLLCGLPWGINHIPLFWESSRLDDRDIIIVSEVLDLLTCVNSCANPIIYFFVGSYRQQRRQQRKSLKVVLQRALQDVPQEGGSQGSPPQETLEMSGNTHVT</sequence>
<dbReference type="PRINTS" id="PR00237">
    <property type="entry name" value="GPCRRHODOPSN"/>
</dbReference>
<feature type="domain" description="G-protein coupled receptors family 1 profile" evidence="12">
    <location>
        <begin position="48"/>
        <end position="279"/>
    </location>
</feature>
<evidence type="ECO:0000259" key="12">
    <source>
        <dbReference type="PROSITE" id="PS50262"/>
    </source>
</evidence>
<dbReference type="OrthoDB" id="9665666at2759"/>
<dbReference type="InterPro" id="IPR026234">
    <property type="entry name" value="MRGPCRFAMILY"/>
</dbReference>
<dbReference type="Gene3D" id="1.20.1070.10">
    <property type="entry name" value="Rhodopsin 7-helix transmembrane proteins"/>
    <property type="match status" value="1"/>
</dbReference>
<dbReference type="EMBL" id="HG426172">
    <property type="protein sequence ID" value="CDG86290.1"/>
    <property type="molecule type" value="Genomic_DNA"/>
</dbReference>
<keyword evidence="6 11" id="KW-0472">Membrane</keyword>
<evidence type="ECO:0000256" key="9">
    <source>
        <dbReference type="RuleBase" id="RU000688"/>
    </source>
</evidence>
<evidence type="ECO:0000256" key="4">
    <source>
        <dbReference type="ARBA" id="ARBA00022989"/>
    </source>
</evidence>
<feature type="transmembrane region" description="Helical" evidence="11">
    <location>
        <begin position="186"/>
        <end position="208"/>
    </location>
</feature>
<keyword evidence="4 11" id="KW-1133">Transmembrane helix</keyword>
<evidence type="ECO:0000256" key="7">
    <source>
        <dbReference type="ARBA" id="ARBA00023170"/>
    </source>
</evidence>
<feature type="transmembrane region" description="Helical" evidence="11">
    <location>
        <begin position="220"/>
        <end position="238"/>
    </location>
</feature>
<protein>
    <submittedName>
        <fullName evidence="13">Mas-related G protein-coupled receptor G5</fullName>
    </submittedName>
</protein>
<dbReference type="GeneID" id="101550500"/>
<dbReference type="GO" id="GO:0005886">
    <property type="term" value="C:plasma membrane"/>
    <property type="evidence" value="ECO:0007669"/>
    <property type="project" value="UniProtKB-SubCell"/>
</dbReference>
<dbReference type="PROSITE" id="PS00237">
    <property type="entry name" value="G_PROTEIN_RECEP_F1_1"/>
    <property type="match status" value="1"/>
</dbReference>
<dbReference type="InterPro" id="IPR000276">
    <property type="entry name" value="GPCR_Rhodpsn"/>
</dbReference>
<accession>W8W3L1</accession>
<dbReference type="SUPFAM" id="SSF81321">
    <property type="entry name" value="Family A G protein-coupled receptor-like"/>
    <property type="match status" value="1"/>
</dbReference>
<feature type="transmembrane region" description="Helical" evidence="11">
    <location>
        <begin position="105"/>
        <end position="123"/>
    </location>
</feature>
<comment type="subcellular location">
    <subcellularLocation>
        <location evidence="1">Cell membrane</location>
        <topology evidence="1">Multi-pass membrane protein</topology>
    </subcellularLocation>
</comment>
<organism evidence="13">
    <name type="scientific">Sorex araneus</name>
    <name type="common">Eurasian common shrew</name>
    <name type="synonym">European shrew</name>
    <dbReference type="NCBI Taxonomy" id="42254"/>
    <lineage>
        <taxon>Eukaryota</taxon>
        <taxon>Metazoa</taxon>
        <taxon>Chordata</taxon>
        <taxon>Craniata</taxon>
        <taxon>Vertebrata</taxon>
        <taxon>Euteleostomi</taxon>
        <taxon>Mammalia</taxon>
        <taxon>Eutheria</taxon>
        <taxon>Laurasiatheria</taxon>
        <taxon>Eulipotyphla</taxon>
        <taxon>Soricidae</taxon>
        <taxon>Soricinae</taxon>
        <taxon>Sorex</taxon>
    </lineage>
</organism>
<dbReference type="FunFam" id="1.20.1070.10:FF:000140">
    <property type="entry name" value="Mas-related G-protein coupled receptor member X2"/>
    <property type="match status" value="1"/>
</dbReference>
<dbReference type="AlphaFoldDB" id="W8W3L1"/>
<dbReference type="CTD" id="101550500"/>
<gene>
    <name evidence="13" type="primary">MGRG5</name>
</gene>
<feature type="transmembrane region" description="Helical" evidence="11">
    <location>
        <begin position="258"/>
        <end position="282"/>
    </location>
</feature>
<reference evidence="13" key="1">
    <citation type="journal article" date="2014" name="Gene">
        <title>Comparative genomic analysis of eutherian Mas-related G protein-coupled receptor genes.</title>
        <authorList>
            <person name="Premzl M."/>
        </authorList>
    </citation>
    <scope>NUCLEOTIDE SEQUENCE</scope>
</reference>
<evidence type="ECO:0000256" key="6">
    <source>
        <dbReference type="ARBA" id="ARBA00023136"/>
    </source>
</evidence>
<dbReference type="InterPro" id="IPR017452">
    <property type="entry name" value="GPCR_Rhodpsn_7TM"/>
</dbReference>
<keyword evidence="5 9" id="KW-0297">G-protein coupled receptor</keyword>
<evidence type="ECO:0000256" key="5">
    <source>
        <dbReference type="ARBA" id="ARBA00023040"/>
    </source>
</evidence>
<evidence type="ECO:0000256" key="3">
    <source>
        <dbReference type="ARBA" id="ARBA00022692"/>
    </source>
</evidence>
<feature type="region of interest" description="Disordered" evidence="10">
    <location>
        <begin position="307"/>
        <end position="331"/>
    </location>
</feature>
<reference evidence="13" key="2">
    <citation type="journal article" date="2016" name="Data Brief">
        <title>Curated eutherian third party data gene data sets.</title>
        <authorList>
            <person name="Premzl M."/>
        </authorList>
    </citation>
    <scope>NUCLEOTIDE SEQUENCE</scope>
</reference>
<dbReference type="PRINTS" id="PR02108">
    <property type="entry name" value="MRGPCRFAMILY"/>
</dbReference>
<keyword evidence="8 9" id="KW-0807">Transducer</keyword>
<feature type="compositionally biased region" description="Polar residues" evidence="10">
    <location>
        <begin position="315"/>
        <end position="331"/>
    </location>
</feature>
<reference evidence="13" key="3">
    <citation type="journal article" date="2019" name="Gene Rep">
        <title>Eutherian third-party data gene collections.</title>
        <authorList>
            <person name="Premzl M."/>
        </authorList>
    </citation>
    <scope>NUCLEOTIDE SEQUENCE</scope>
</reference>
<feature type="transmembrane region" description="Helical" evidence="11">
    <location>
        <begin position="144"/>
        <end position="166"/>
    </location>
</feature>
<comment type="similarity">
    <text evidence="9">Belongs to the G-protein coupled receptor 1 family.</text>
</comment>
<dbReference type="PANTHER" id="PTHR11334:SF29">
    <property type="entry name" value="MAS-RELATED G-PROTEIN COUPLED RECEPTOR MEMBER X2"/>
    <property type="match status" value="1"/>
</dbReference>
<name>W8W3L1_SORAR</name>
<evidence type="ECO:0000256" key="1">
    <source>
        <dbReference type="ARBA" id="ARBA00004651"/>
    </source>
</evidence>
<dbReference type="GO" id="GO:0004930">
    <property type="term" value="F:G protein-coupled receptor activity"/>
    <property type="evidence" value="ECO:0007669"/>
    <property type="project" value="UniProtKB-KW"/>
</dbReference>
<dbReference type="PROSITE" id="PS50262">
    <property type="entry name" value="G_PROTEIN_RECEP_F1_2"/>
    <property type="match status" value="1"/>
</dbReference>
<feature type="transmembrane region" description="Helical" evidence="11">
    <location>
        <begin position="65"/>
        <end position="85"/>
    </location>
</feature>
<keyword evidence="2" id="KW-1003">Cell membrane</keyword>
<keyword evidence="7 9" id="KW-0675">Receptor</keyword>
<dbReference type="Pfam" id="PF00001">
    <property type="entry name" value="7tm_1"/>
    <property type="match status" value="1"/>
</dbReference>
<dbReference type="KEGG" id="sara:101550500"/>
<evidence type="ECO:0000256" key="10">
    <source>
        <dbReference type="SAM" id="MobiDB-lite"/>
    </source>
</evidence>
<keyword evidence="3 9" id="KW-0812">Transmembrane</keyword>
<evidence type="ECO:0000256" key="8">
    <source>
        <dbReference type="ARBA" id="ARBA00023224"/>
    </source>
</evidence>
<dbReference type="PANTHER" id="PTHR11334">
    <property type="entry name" value="MAS-RELATED G-PROTEIN COUPLED RECEPTOR"/>
    <property type="match status" value="1"/>
</dbReference>
<evidence type="ECO:0000256" key="11">
    <source>
        <dbReference type="SAM" id="Phobius"/>
    </source>
</evidence>
<evidence type="ECO:0000313" key="13">
    <source>
        <dbReference type="EMBL" id="CDG86290.1"/>
    </source>
</evidence>
<proteinExistence type="inferred from homology"/>
<evidence type="ECO:0000256" key="2">
    <source>
        <dbReference type="ARBA" id="ARBA00022475"/>
    </source>
</evidence>